<evidence type="ECO:0000256" key="1">
    <source>
        <dbReference type="SAM" id="MobiDB-lite"/>
    </source>
</evidence>
<gene>
    <name evidence="3" type="ORF">K489DRAFT_31641</name>
</gene>
<accession>A0A6J3MJ32</accession>
<dbReference type="Proteomes" id="UP000504637">
    <property type="component" value="Unplaced"/>
</dbReference>
<sequence length="225" mass="25710">MGNWHDRCTTGEDNDPFFFHRGLFLCSCSCPGGSPHVSDKQRERERERKESFSSTSLAAAVHGCYCRYRSHHRTSPGELLHLITTAQYNTSTRSTVPRFRAISSSSSSSSSSAFSSHHRHSLLQRPLPYRRITSSQPDGLSSTASFFPSLRIDSTYDHRHRPSLARSTYARVFNATTFIPVGCCCAIYSILSSGIDCHFHSLIYHRRRLRRAFHIRKCLQNNRHR</sequence>
<organism evidence="3">
    <name type="scientific">Dissoconium aciculare CBS 342.82</name>
    <dbReference type="NCBI Taxonomy" id="1314786"/>
    <lineage>
        <taxon>Eukaryota</taxon>
        <taxon>Fungi</taxon>
        <taxon>Dikarya</taxon>
        <taxon>Ascomycota</taxon>
        <taxon>Pezizomycotina</taxon>
        <taxon>Dothideomycetes</taxon>
        <taxon>Dothideomycetidae</taxon>
        <taxon>Mycosphaerellales</taxon>
        <taxon>Dissoconiaceae</taxon>
        <taxon>Dissoconium</taxon>
    </lineage>
</organism>
<feature type="region of interest" description="Disordered" evidence="1">
    <location>
        <begin position="34"/>
        <end position="54"/>
    </location>
</feature>
<dbReference type="GeneID" id="54358961"/>
<reference evidence="3" key="3">
    <citation type="submission" date="2025-08" db="UniProtKB">
        <authorList>
            <consortium name="RefSeq"/>
        </authorList>
    </citation>
    <scope>IDENTIFICATION</scope>
    <source>
        <strain evidence="3">CBS 342.82</strain>
    </source>
</reference>
<reference evidence="3" key="2">
    <citation type="submission" date="2020-04" db="EMBL/GenBank/DDBJ databases">
        <authorList>
            <consortium name="NCBI Genome Project"/>
        </authorList>
    </citation>
    <scope>NUCLEOTIDE SEQUENCE</scope>
    <source>
        <strain evidence="3">CBS 342.82</strain>
    </source>
</reference>
<evidence type="ECO:0000313" key="2">
    <source>
        <dbReference type="Proteomes" id="UP000504637"/>
    </source>
</evidence>
<keyword evidence="2" id="KW-1185">Reference proteome</keyword>
<evidence type="ECO:0000313" key="3">
    <source>
        <dbReference type="RefSeq" id="XP_033464954.1"/>
    </source>
</evidence>
<dbReference type="AlphaFoldDB" id="A0A6J3MJ32"/>
<protein>
    <submittedName>
        <fullName evidence="3">Uncharacterized protein</fullName>
    </submittedName>
</protein>
<dbReference type="RefSeq" id="XP_033464954.1">
    <property type="nucleotide sequence ID" value="XM_033601161.1"/>
</dbReference>
<name>A0A6J3MJ32_9PEZI</name>
<feature type="compositionally biased region" description="Basic and acidic residues" evidence="1">
    <location>
        <begin position="37"/>
        <end position="51"/>
    </location>
</feature>
<reference evidence="3" key="1">
    <citation type="submission" date="2020-01" db="EMBL/GenBank/DDBJ databases">
        <authorList>
            <consortium name="DOE Joint Genome Institute"/>
            <person name="Haridas S."/>
            <person name="Albert R."/>
            <person name="Binder M."/>
            <person name="Bloem J."/>
            <person name="Labutti K."/>
            <person name="Salamov A."/>
            <person name="Andreopoulos B."/>
            <person name="Baker S.E."/>
            <person name="Barry K."/>
            <person name="Bills G."/>
            <person name="Bluhm B.H."/>
            <person name="Cannon C."/>
            <person name="Castanera R."/>
            <person name="Culley D.E."/>
            <person name="Daum C."/>
            <person name="Ezra D."/>
            <person name="Gonzalez J.B."/>
            <person name="Henrissat B."/>
            <person name="Kuo A."/>
            <person name="Liang C."/>
            <person name="Lipzen A."/>
            <person name="Lutzoni F."/>
            <person name="Magnuson J."/>
            <person name="Mondo S."/>
            <person name="Nolan M."/>
            <person name="Ohm R."/>
            <person name="Pangilinan J."/>
            <person name="Park H.-J."/>
            <person name="Ramirez L."/>
            <person name="Alfaro M."/>
            <person name="Sun H."/>
            <person name="Tritt A."/>
            <person name="Yoshinaga Y."/>
            <person name="Zwiers L.-H."/>
            <person name="Turgeon B.G."/>
            <person name="Goodwin S.B."/>
            <person name="Spatafora J.W."/>
            <person name="Crous P.W."/>
            <person name="Grigoriev I.V."/>
        </authorList>
    </citation>
    <scope>NUCLEOTIDE SEQUENCE</scope>
    <source>
        <strain evidence="3">CBS 342.82</strain>
    </source>
</reference>
<proteinExistence type="predicted"/>